<protein>
    <submittedName>
        <fullName evidence="1">Uncharacterized protein</fullName>
    </submittedName>
</protein>
<proteinExistence type="predicted"/>
<keyword evidence="2" id="KW-1185">Reference proteome</keyword>
<gene>
    <name evidence="1" type="ORF">J4709_44380</name>
</gene>
<sequence>MATSPRFSDDFVLTQASLYWFTRTISTLFRPYDEYAAGLTQRVERVDVPTAVALFPADLTDFLRPCR</sequence>
<dbReference type="Gene3D" id="3.40.50.1820">
    <property type="entry name" value="alpha/beta hydrolase"/>
    <property type="match status" value="1"/>
</dbReference>
<comment type="caution">
    <text evidence="1">The sequence shown here is derived from an EMBL/GenBank/DDBJ whole genome shotgun (WGS) entry which is preliminary data.</text>
</comment>
<reference evidence="1 2" key="1">
    <citation type="submission" date="2021-03" db="EMBL/GenBank/DDBJ databases">
        <title>Actinomadura violae sp. nov., isolated from lichen in Thailand.</title>
        <authorList>
            <person name="Kanchanasin P."/>
            <person name="Saeng-In P."/>
            <person name="Phongsopitanun W."/>
            <person name="Yuki M."/>
            <person name="Kudo T."/>
            <person name="Ohkuma M."/>
            <person name="Tanasupawat S."/>
        </authorList>
    </citation>
    <scope>NUCLEOTIDE SEQUENCE [LARGE SCALE GENOMIC DNA]</scope>
    <source>
        <strain evidence="1 2">LCR2-06</strain>
    </source>
</reference>
<organism evidence="1 2">
    <name type="scientific">Actinomadura violacea</name>
    <dbReference type="NCBI Taxonomy" id="2819934"/>
    <lineage>
        <taxon>Bacteria</taxon>
        <taxon>Bacillati</taxon>
        <taxon>Actinomycetota</taxon>
        <taxon>Actinomycetes</taxon>
        <taxon>Streptosporangiales</taxon>
        <taxon>Thermomonosporaceae</taxon>
        <taxon>Actinomadura</taxon>
    </lineage>
</organism>
<dbReference type="Proteomes" id="UP000680206">
    <property type="component" value="Unassembled WGS sequence"/>
</dbReference>
<dbReference type="InterPro" id="IPR029058">
    <property type="entry name" value="AB_hydrolase_fold"/>
</dbReference>
<evidence type="ECO:0000313" key="2">
    <source>
        <dbReference type="Proteomes" id="UP000680206"/>
    </source>
</evidence>
<accession>A0ABS3S6L3</accession>
<name>A0ABS3S6L3_9ACTN</name>
<evidence type="ECO:0000313" key="1">
    <source>
        <dbReference type="EMBL" id="MBO2464630.1"/>
    </source>
</evidence>
<dbReference type="RefSeq" id="WP_208251301.1">
    <property type="nucleotide sequence ID" value="NZ_JAGEPF010000037.1"/>
</dbReference>
<dbReference type="EMBL" id="JAGEPF010000037">
    <property type="protein sequence ID" value="MBO2464630.1"/>
    <property type="molecule type" value="Genomic_DNA"/>
</dbReference>